<name>A0A8J3CK37_9PSEU</name>
<dbReference type="AlphaFoldDB" id="A0A8J3CK37"/>
<evidence type="ECO:0000256" key="1">
    <source>
        <dbReference type="SAM" id="MobiDB-lite"/>
    </source>
</evidence>
<proteinExistence type="predicted"/>
<feature type="compositionally biased region" description="Low complexity" evidence="1">
    <location>
        <begin position="88"/>
        <end position="97"/>
    </location>
</feature>
<keyword evidence="2" id="KW-0472">Membrane</keyword>
<keyword evidence="2" id="KW-1133">Transmembrane helix</keyword>
<reference evidence="3" key="1">
    <citation type="journal article" date="2014" name="Int. J. Syst. Evol. Microbiol.">
        <title>Complete genome sequence of Corynebacterium casei LMG S-19264T (=DSM 44701T), isolated from a smear-ripened cheese.</title>
        <authorList>
            <consortium name="US DOE Joint Genome Institute (JGI-PGF)"/>
            <person name="Walter F."/>
            <person name="Albersmeier A."/>
            <person name="Kalinowski J."/>
            <person name="Ruckert C."/>
        </authorList>
    </citation>
    <scope>NUCLEOTIDE SEQUENCE</scope>
    <source>
        <strain evidence="3">CGMCC 4.5737</strain>
    </source>
</reference>
<dbReference type="EMBL" id="BMMK01000046">
    <property type="protein sequence ID" value="GGM79990.1"/>
    <property type="molecule type" value="Genomic_DNA"/>
</dbReference>
<accession>A0A8J3CK37</accession>
<feature type="region of interest" description="Disordered" evidence="1">
    <location>
        <begin position="36"/>
        <end position="101"/>
    </location>
</feature>
<dbReference type="Proteomes" id="UP000637578">
    <property type="component" value="Unassembled WGS sequence"/>
</dbReference>
<sequence length="136" mass="13898">MWRWRADRLVGFGPAIALAAAGMLLVLIGQLPTGPVPESVVAPGRAPSGSERMQDLRAESPAQPPASATRGVAAPEEGTSLRQEGANSVSSAVPAPSDRASIPEFGWHEAELAVPPVPHAGTDLAPLLRAGLGEGI</sequence>
<comment type="caution">
    <text evidence="3">The sequence shown here is derived from an EMBL/GenBank/DDBJ whole genome shotgun (WGS) entry which is preliminary data.</text>
</comment>
<gene>
    <name evidence="3" type="ORF">GCM10012275_58230</name>
</gene>
<dbReference type="RefSeq" id="WP_189061636.1">
    <property type="nucleotide sequence ID" value="NZ_BMMK01000046.1"/>
</dbReference>
<reference evidence="3" key="2">
    <citation type="submission" date="2020-09" db="EMBL/GenBank/DDBJ databases">
        <authorList>
            <person name="Sun Q."/>
            <person name="Zhou Y."/>
        </authorList>
    </citation>
    <scope>NUCLEOTIDE SEQUENCE</scope>
    <source>
        <strain evidence="3">CGMCC 4.5737</strain>
    </source>
</reference>
<evidence type="ECO:0000256" key="2">
    <source>
        <dbReference type="SAM" id="Phobius"/>
    </source>
</evidence>
<evidence type="ECO:0000313" key="3">
    <source>
        <dbReference type="EMBL" id="GGM79990.1"/>
    </source>
</evidence>
<keyword evidence="4" id="KW-1185">Reference proteome</keyword>
<protein>
    <submittedName>
        <fullName evidence="3">Uncharacterized protein</fullName>
    </submittedName>
</protein>
<organism evidence="3 4">
    <name type="scientific">Longimycelium tulufanense</name>
    <dbReference type="NCBI Taxonomy" id="907463"/>
    <lineage>
        <taxon>Bacteria</taxon>
        <taxon>Bacillati</taxon>
        <taxon>Actinomycetota</taxon>
        <taxon>Actinomycetes</taxon>
        <taxon>Pseudonocardiales</taxon>
        <taxon>Pseudonocardiaceae</taxon>
        <taxon>Longimycelium</taxon>
    </lineage>
</organism>
<keyword evidence="2" id="KW-0812">Transmembrane</keyword>
<evidence type="ECO:0000313" key="4">
    <source>
        <dbReference type="Proteomes" id="UP000637578"/>
    </source>
</evidence>
<feature type="transmembrane region" description="Helical" evidence="2">
    <location>
        <begin position="12"/>
        <end position="31"/>
    </location>
</feature>